<keyword evidence="6" id="KW-0067">ATP-binding</keyword>
<dbReference type="Gene3D" id="3.30.200.20">
    <property type="entry name" value="Phosphorylase Kinase, domain 1"/>
    <property type="match status" value="1"/>
</dbReference>
<evidence type="ECO:0000256" key="1">
    <source>
        <dbReference type="ARBA" id="ARBA00006692"/>
    </source>
</evidence>
<feature type="compositionally biased region" description="Low complexity" evidence="7">
    <location>
        <begin position="274"/>
        <end position="296"/>
    </location>
</feature>
<keyword evidence="10" id="KW-1185">Reference proteome</keyword>
<keyword evidence="5" id="KW-0418">Kinase</keyword>
<feature type="region of interest" description="Disordered" evidence="7">
    <location>
        <begin position="259"/>
        <end position="304"/>
    </location>
</feature>
<dbReference type="GO" id="GO:0004674">
    <property type="term" value="F:protein serine/threonine kinase activity"/>
    <property type="evidence" value="ECO:0007669"/>
    <property type="project" value="UniProtKB-KW"/>
</dbReference>
<feature type="domain" description="Protein kinase" evidence="8">
    <location>
        <begin position="73"/>
        <end position="198"/>
    </location>
</feature>
<evidence type="ECO:0000313" key="10">
    <source>
        <dbReference type="Proteomes" id="UP001487740"/>
    </source>
</evidence>
<dbReference type="EMBL" id="JARAKH010000041">
    <property type="protein sequence ID" value="KAK8381190.1"/>
    <property type="molecule type" value="Genomic_DNA"/>
</dbReference>
<protein>
    <recommendedName>
        <fullName evidence="8">Protein kinase domain-containing protein</fullName>
    </recommendedName>
</protein>
<dbReference type="Proteomes" id="UP001487740">
    <property type="component" value="Unassembled WGS sequence"/>
</dbReference>
<evidence type="ECO:0000256" key="7">
    <source>
        <dbReference type="SAM" id="MobiDB-lite"/>
    </source>
</evidence>
<evidence type="ECO:0000256" key="6">
    <source>
        <dbReference type="ARBA" id="ARBA00022840"/>
    </source>
</evidence>
<dbReference type="SUPFAM" id="SSF56112">
    <property type="entry name" value="Protein kinase-like (PK-like)"/>
    <property type="match status" value="1"/>
</dbReference>
<comment type="similarity">
    <text evidence="1">Belongs to the protein kinase superfamily. CAMK Ser/Thr protein kinase family.</text>
</comment>
<keyword evidence="2" id="KW-0723">Serine/threonine-protein kinase</keyword>
<evidence type="ECO:0000313" key="9">
    <source>
        <dbReference type="EMBL" id="KAK8381190.1"/>
    </source>
</evidence>
<dbReference type="PANTHER" id="PTHR24349">
    <property type="entry name" value="SERINE/THREONINE-PROTEIN KINASE"/>
    <property type="match status" value="1"/>
</dbReference>
<comment type="caution">
    <text evidence="9">The sequence shown here is derived from an EMBL/GenBank/DDBJ whole genome shotgun (WGS) entry which is preliminary data.</text>
</comment>
<gene>
    <name evidence="9" type="ORF">O3P69_008213</name>
</gene>
<accession>A0AAW0T0X2</accession>
<reference evidence="9 10" key="1">
    <citation type="submission" date="2023-03" db="EMBL/GenBank/DDBJ databases">
        <title>High-quality genome of Scylla paramamosain provides insights in environmental adaptation.</title>
        <authorList>
            <person name="Zhang L."/>
        </authorList>
    </citation>
    <scope>NUCLEOTIDE SEQUENCE [LARGE SCALE GENOMIC DNA]</scope>
    <source>
        <strain evidence="9">LZ_2023a</strain>
        <tissue evidence="9">Muscle</tissue>
    </source>
</reference>
<dbReference type="InterPro" id="IPR000719">
    <property type="entry name" value="Prot_kinase_dom"/>
</dbReference>
<dbReference type="InterPro" id="IPR011009">
    <property type="entry name" value="Kinase-like_dom_sf"/>
</dbReference>
<evidence type="ECO:0000256" key="3">
    <source>
        <dbReference type="ARBA" id="ARBA00022679"/>
    </source>
</evidence>
<keyword evidence="3" id="KW-0808">Transferase</keyword>
<organism evidence="9 10">
    <name type="scientific">Scylla paramamosain</name>
    <name type="common">Mud crab</name>
    <dbReference type="NCBI Taxonomy" id="85552"/>
    <lineage>
        <taxon>Eukaryota</taxon>
        <taxon>Metazoa</taxon>
        <taxon>Ecdysozoa</taxon>
        <taxon>Arthropoda</taxon>
        <taxon>Crustacea</taxon>
        <taxon>Multicrustacea</taxon>
        <taxon>Malacostraca</taxon>
        <taxon>Eumalacostraca</taxon>
        <taxon>Eucarida</taxon>
        <taxon>Decapoda</taxon>
        <taxon>Pleocyemata</taxon>
        <taxon>Brachyura</taxon>
        <taxon>Eubrachyura</taxon>
        <taxon>Portunoidea</taxon>
        <taxon>Portunidae</taxon>
        <taxon>Portuninae</taxon>
        <taxon>Scylla</taxon>
    </lineage>
</organism>
<evidence type="ECO:0000259" key="8">
    <source>
        <dbReference type="SMART" id="SM00220"/>
    </source>
</evidence>
<dbReference type="InterPro" id="IPR050205">
    <property type="entry name" value="CDPK_Ser/Thr_kinases"/>
</dbReference>
<dbReference type="Pfam" id="PF00069">
    <property type="entry name" value="Pkinase"/>
    <property type="match status" value="1"/>
</dbReference>
<name>A0AAW0T0X2_SCYPA</name>
<sequence length="321" mass="35593">MIPQDSPAIVPPDVEKMFNGYSYVAPSILFTDNVISDSSSLFKMSPDRRPSTTNLLLACSFKDSPFFQKYELDLRDNILGDGSFSVCRECAQKSSGQHFAVEIVSRRLDCQQEINLLRACQGHSNIVNNLFHEVFHDEAHTYIVMELLGGGELAASEDQETREVHRGSGFSHHEEPGLLTVDASRRLTITELLQDEWLQGGPPYLFSATPLMTPTILSARPTLTGPISAEAGVKQAFHAFHMATREGFRLLDVSNARLAQRRKNKKSSTDARSHSSTSSLSSTSSASSLNSTCTPSNNSKHGFDITKPTIKIHSRQWSWIF</sequence>
<dbReference type="GO" id="GO:0005524">
    <property type="term" value="F:ATP binding"/>
    <property type="evidence" value="ECO:0007669"/>
    <property type="project" value="UniProtKB-KW"/>
</dbReference>
<evidence type="ECO:0000256" key="5">
    <source>
        <dbReference type="ARBA" id="ARBA00022777"/>
    </source>
</evidence>
<evidence type="ECO:0000256" key="2">
    <source>
        <dbReference type="ARBA" id="ARBA00022527"/>
    </source>
</evidence>
<proteinExistence type="inferred from homology"/>
<evidence type="ECO:0000256" key="4">
    <source>
        <dbReference type="ARBA" id="ARBA00022741"/>
    </source>
</evidence>
<dbReference type="SMART" id="SM00220">
    <property type="entry name" value="S_TKc"/>
    <property type="match status" value="1"/>
</dbReference>
<dbReference type="AlphaFoldDB" id="A0AAW0T0X2"/>
<keyword evidence="4" id="KW-0547">Nucleotide-binding</keyword>